<evidence type="ECO:0000259" key="2">
    <source>
        <dbReference type="PROSITE" id="PS50102"/>
    </source>
</evidence>
<gene>
    <name evidence="3" type="ORF">COT93_01005</name>
</gene>
<dbReference type="SUPFAM" id="SSF54928">
    <property type="entry name" value="RNA-binding domain, RBD"/>
    <property type="match status" value="1"/>
</dbReference>
<dbReference type="InterPro" id="IPR052462">
    <property type="entry name" value="SLIRP/GR-RBP-like"/>
</dbReference>
<comment type="caution">
    <text evidence="3">The sequence shown here is derived from an EMBL/GenBank/DDBJ whole genome shotgun (WGS) entry which is preliminary data.</text>
</comment>
<organism evidence="3 4">
    <name type="scientific">Candidatus Falkowbacteria bacterium CG10_big_fil_rev_8_21_14_0_10_37_18</name>
    <dbReference type="NCBI Taxonomy" id="1974562"/>
    <lineage>
        <taxon>Bacteria</taxon>
        <taxon>Candidatus Falkowiibacteriota</taxon>
    </lineage>
</organism>
<dbReference type="SMART" id="SM00360">
    <property type="entry name" value="RRM"/>
    <property type="match status" value="1"/>
</dbReference>
<dbReference type="Gene3D" id="3.30.70.330">
    <property type="match status" value="1"/>
</dbReference>
<evidence type="ECO:0000256" key="1">
    <source>
        <dbReference type="ARBA" id="ARBA00022884"/>
    </source>
</evidence>
<proteinExistence type="predicted"/>
<evidence type="ECO:0000313" key="4">
    <source>
        <dbReference type="Proteomes" id="UP000229972"/>
    </source>
</evidence>
<dbReference type="AlphaFoldDB" id="A0A2H0V9C3"/>
<reference evidence="4" key="1">
    <citation type="submission" date="2017-09" db="EMBL/GenBank/DDBJ databases">
        <title>Depth-based differentiation of microbial function through sediment-hosted aquifers and enrichment of novel symbionts in the deep terrestrial subsurface.</title>
        <authorList>
            <person name="Probst A.J."/>
            <person name="Ladd B."/>
            <person name="Jarett J.K."/>
            <person name="Geller-Mcgrath D.E."/>
            <person name="Sieber C.M.K."/>
            <person name="Emerson J.B."/>
            <person name="Anantharaman K."/>
            <person name="Thomas B.C."/>
            <person name="Malmstrom R."/>
            <person name="Stieglmeier M."/>
            <person name="Klingl A."/>
            <person name="Woyke T."/>
            <person name="Ryan C.M."/>
            <person name="Banfield J.F."/>
        </authorList>
    </citation>
    <scope>NUCLEOTIDE SEQUENCE [LARGE SCALE GENOMIC DNA]</scope>
</reference>
<dbReference type="Proteomes" id="UP000229972">
    <property type="component" value="Unassembled WGS sequence"/>
</dbReference>
<dbReference type="EMBL" id="PFAL01000012">
    <property type="protein sequence ID" value="PIR95692.1"/>
    <property type="molecule type" value="Genomic_DNA"/>
</dbReference>
<protein>
    <submittedName>
        <fullName evidence="3">RNA-binding protein</fullName>
    </submittedName>
</protein>
<accession>A0A2H0V9C3</accession>
<dbReference type="InterPro" id="IPR012677">
    <property type="entry name" value="Nucleotide-bd_a/b_plait_sf"/>
</dbReference>
<evidence type="ECO:0000313" key="3">
    <source>
        <dbReference type="EMBL" id="PIR95692.1"/>
    </source>
</evidence>
<dbReference type="PANTHER" id="PTHR48027">
    <property type="entry name" value="HETEROGENEOUS NUCLEAR RIBONUCLEOPROTEIN 87F-RELATED"/>
    <property type="match status" value="1"/>
</dbReference>
<feature type="domain" description="RRM" evidence="2">
    <location>
        <begin position="2"/>
        <end position="80"/>
    </location>
</feature>
<dbReference type="Pfam" id="PF00076">
    <property type="entry name" value="RRM_1"/>
    <property type="match status" value="1"/>
</dbReference>
<name>A0A2H0V9C3_9BACT</name>
<dbReference type="InterPro" id="IPR035979">
    <property type="entry name" value="RBD_domain_sf"/>
</dbReference>
<dbReference type="GO" id="GO:0003723">
    <property type="term" value="F:RNA binding"/>
    <property type="evidence" value="ECO:0007669"/>
    <property type="project" value="UniProtKB-KW"/>
</dbReference>
<dbReference type="PROSITE" id="PS50102">
    <property type="entry name" value="RRM"/>
    <property type="match status" value="1"/>
</dbReference>
<dbReference type="InterPro" id="IPR000504">
    <property type="entry name" value="RRM_dom"/>
</dbReference>
<sequence length="85" mass="9475">MKKLFIGGLNFKTTEEALSEAFAKAGKVASAVIIMDRMTNRSKGFGFVEMENDDEAEAAIAMYNDQELDGRKVIVNVARPLEKRF</sequence>
<keyword evidence="1" id="KW-0694">RNA-binding</keyword>